<dbReference type="InParanoid" id="A0A0C3ELG9"/>
<reference evidence="2" key="2">
    <citation type="submission" date="2015-01" db="EMBL/GenBank/DDBJ databases">
        <title>Evolutionary Origins and Diversification of the Mycorrhizal Mutualists.</title>
        <authorList>
            <consortium name="DOE Joint Genome Institute"/>
            <consortium name="Mycorrhizal Genomics Consortium"/>
            <person name="Kohler A."/>
            <person name="Kuo A."/>
            <person name="Nagy L.G."/>
            <person name="Floudas D."/>
            <person name="Copeland A."/>
            <person name="Barry K.W."/>
            <person name="Cichocki N."/>
            <person name="Veneault-Fourrey C."/>
            <person name="LaButti K."/>
            <person name="Lindquist E.A."/>
            <person name="Lipzen A."/>
            <person name="Lundell T."/>
            <person name="Morin E."/>
            <person name="Murat C."/>
            <person name="Riley R."/>
            <person name="Ohm R."/>
            <person name="Sun H."/>
            <person name="Tunlid A."/>
            <person name="Henrissat B."/>
            <person name="Grigoriev I.V."/>
            <person name="Hibbett D.S."/>
            <person name="Martin F."/>
        </authorList>
    </citation>
    <scope>NUCLEOTIDE SEQUENCE [LARGE SCALE GENOMIC DNA]</scope>
    <source>
        <strain evidence="2">F 1598</strain>
    </source>
</reference>
<accession>A0A0C3ELG9</accession>
<reference evidence="1 2" key="1">
    <citation type="submission" date="2014-04" db="EMBL/GenBank/DDBJ databases">
        <authorList>
            <consortium name="DOE Joint Genome Institute"/>
            <person name="Kuo A."/>
            <person name="Tarkka M."/>
            <person name="Buscot F."/>
            <person name="Kohler A."/>
            <person name="Nagy L.G."/>
            <person name="Floudas D."/>
            <person name="Copeland A."/>
            <person name="Barry K.W."/>
            <person name="Cichocki N."/>
            <person name="Veneault-Fourrey C."/>
            <person name="LaButti K."/>
            <person name="Lindquist E.A."/>
            <person name="Lipzen A."/>
            <person name="Lundell T."/>
            <person name="Morin E."/>
            <person name="Murat C."/>
            <person name="Sun H."/>
            <person name="Tunlid A."/>
            <person name="Henrissat B."/>
            <person name="Grigoriev I.V."/>
            <person name="Hibbett D.S."/>
            <person name="Martin F."/>
            <person name="Nordberg H.P."/>
            <person name="Cantor M.N."/>
            <person name="Hua S.X."/>
        </authorList>
    </citation>
    <scope>NUCLEOTIDE SEQUENCE [LARGE SCALE GENOMIC DNA]</scope>
    <source>
        <strain evidence="1 2">F 1598</strain>
    </source>
</reference>
<name>A0A0C3ELG9_PILCF</name>
<evidence type="ECO:0000313" key="2">
    <source>
        <dbReference type="Proteomes" id="UP000054166"/>
    </source>
</evidence>
<gene>
    <name evidence="1" type="ORF">PILCRDRAFT_728094</name>
</gene>
<dbReference type="HOGENOM" id="CLU_2097738_0_0_1"/>
<dbReference type="Proteomes" id="UP000054166">
    <property type="component" value="Unassembled WGS sequence"/>
</dbReference>
<dbReference type="EMBL" id="KN833082">
    <property type="protein sequence ID" value="KIM73435.1"/>
    <property type="molecule type" value="Genomic_DNA"/>
</dbReference>
<keyword evidence="2" id="KW-1185">Reference proteome</keyword>
<evidence type="ECO:0000313" key="1">
    <source>
        <dbReference type="EMBL" id="KIM73435.1"/>
    </source>
</evidence>
<dbReference type="AlphaFoldDB" id="A0A0C3ELG9"/>
<protein>
    <submittedName>
        <fullName evidence="1">Uncharacterized protein</fullName>
    </submittedName>
</protein>
<proteinExistence type="predicted"/>
<organism evidence="1 2">
    <name type="scientific">Piloderma croceum (strain F 1598)</name>
    <dbReference type="NCBI Taxonomy" id="765440"/>
    <lineage>
        <taxon>Eukaryota</taxon>
        <taxon>Fungi</taxon>
        <taxon>Dikarya</taxon>
        <taxon>Basidiomycota</taxon>
        <taxon>Agaricomycotina</taxon>
        <taxon>Agaricomycetes</taxon>
        <taxon>Agaricomycetidae</taxon>
        <taxon>Atheliales</taxon>
        <taxon>Atheliaceae</taxon>
        <taxon>Piloderma</taxon>
    </lineage>
</organism>
<sequence length="116" mass="13219">MDLHIAGSGGFWLFFDRAGRSEYVFVCLRGTWYQHIENGCKYYYCITSTYSSPLVTCDRHEEMGISSVPEMRCDILDISSADFRGANKWCAAAIGLATVPVYGYDRIDYGRLPYKK</sequence>